<sequence>MLWGEISVKEQGHYWEIRLSMGIVSPSPIEGAFLYKEFVFTEEEMRVSSFLFCSRDIYEMYH</sequence>
<evidence type="ECO:0000313" key="3">
    <source>
        <dbReference type="EMBL" id="TEB05693.1"/>
    </source>
</evidence>
<reference evidence="2" key="2">
    <citation type="submission" date="2018-05" db="EMBL/GenBank/DDBJ databases">
        <authorList>
            <person name="Hidalgo C.A."/>
            <person name="Nobu M.K."/>
            <person name="Narihiro T."/>
            <person name="Tamaki H."/>
            <person name="Liu W.-T."/>
            <person name="Kamagata Y."/>
            <person name="Stams A.J."/>
            <person name="Imachi H."/>
            <person name="Sousa D.Z."/>
        </authorList>
    </citation>
    <scope>NUCLEOTIDE SEQUENCE</scope>
    <source>
        <strain evidence="2">HH</strain>
    </source>
</reference>
<accession>A0A4Y7R5K8</accession>
<evidence type="ECO:0000313" key="1">
    <source>
        <dbReference type="EMBL" id="TEB04259.1"/>
    </source>
</evidence>
<proteinExistence type="predicted"/>
<protein>
    <submittedName>
        <fullName evidence="2">Uncharacterized protein</fullName>
    </submittedName>
</protein>
<name>A0A4Y7R5K8_9FIRM</name>
<dbReference type="Proteomes" id="UP000298324">
    <property type="component" value="Unassembled WGS sequence"/>
</dbReference>
<dbReference type="EMBL" id="QFGA01000002">
    <property type="protein sequence ID" value="TEB05993.1"/>
    <property type="molecule type" value="Genomic_DNA"/>
</dbReference>
<dbReference type="EMBL" id="QFGA01000001">
    <property type="protein sequence ID" value="TEB07951.1"/>
    <property type="molecule type" value="Genomic_DNA"/>
</dbReference>
<dbReference type="EMBL" id="QFGA01000004">
    <property type="protein sequence ID" value="TEB04268.1"/>
    <property type="molecule type" value="Genomic_DNA"/>
</dbReference>
<comment type="caution">
    <text evidence="2">The sequence shown here is derived from an EMBL/GenBank/DDBJ whole genome shotgun (WGS) entry which is preliminary data.</text>
</comment>
<evidence type="ECO:0000313" key="6">
    <source>
        <dbReference type="Proteomes" id="UP000298324"/>
    </source>
</evidence>
<keyword evidence="6" id="KW-1185">Reference proteome</keyword>
<evidence type="ECO:0000313" key="2">
    <source>
        <dbReference type="EMBL" id="TEB04268.1"/>
    </source>
</evidence>
<reference evidence="2 6" key="1">
    <citation type="journal article" date="2018" name="Environ. Microbiol.">
        <title>Novel energy conservation strategies and behaviour of Pelotomaculum schinkii driving syntrophic propionate catabolism.</title>
        <authorList>
            <person name="Hidalgo-Ahumada C.A.P."/>
            <person name="Nobu M.K."/>
            <person name="Narihiro T."/>
            <person name="Tamaki H."/>
            <person name="Liu W.T."/>
            <person name="Kamagata Y."/>
            <person name="Stams A.J.M."/>
            <person name="Imachi H."/>
            <person name="Sousa D.Z."/>
        </authorList>
    </citation>
    <scope>NUCLEOTIDE SEQUENCE [LARGE SCALE GENOMIC DNA]</scope>
    <source>
        <strain evidence="2 6">HH</strain>
    </source>
</reference>
<dbReference type="EMBL" id="QFGA01000002">
    <property type="protein sequence ID" value="TEB05693.1"/>
    <property type="molecule type" value="Genomic_DNA"/>
</dbReference>
<dbReference type="EMBL" id="QFGA01000004">
    <property type="protein sequence ID" value="TEB04259.1"/>
    <property type="molecule type" value="Genomic_DNA"/>
</dbReference>
<organism evidence="2 6">
    <name type="scientific">Pelotomaculum schinkii</name>
    <dbReference type="NCBI Taxonomy" id="78350"/>
    <lineage>
        <taxon>Bacteria</taxon>
        <taxon>Bacillati</taxon>
        <taxon>Bacillota</taxon>
        <taxon>Clostridia</taxon>
        <taxon>Eubacteriales</taxon>
        <taxon>Desulfotomaculaceae</taxon>
        <taxon>Pelotomaculum</taxon>
    </lineage>
</organism>
<evidence type="ECO:0000313" key="4">
    <source>
        <dbReference type="EMBL" id="TEB05993.1"/>
    </source>
</evidence>
<dbReference type="AlphaFoldDB" id="A0A4Y7R5K8"/>
<evidence type="ECO:0000313" key="5">
    <source>
        <dbReference type="EMBL" id="TEB07951.1"/>
    </source>
</evidence>
<gene>
    <name evidence="5" type="ORF">Psch_01506</name>
    <name evidence="3" type="ORF">Psch_02734</name>
    <name evidence="4" type="ORF">Psch_03035</name>
    <name evidence="1" type="ORF">Psch_03984</name>
    <name evidence="2" type="ORF">Psch_03993</name>
</gene>